<keyword evidence="4 8" id="KW-0456">Lyase</keyword>
<dbReference type="FunFam" id="1.10.12.10:FF:000001">
    <property type="entry name" value="Probable enoyl-CoA hydratase, mitochondrial"/>
    <property type="match status" value="1"/>
</dbReference>
<evidence type="ECO:0000313" key="11">
    <source>
        <dbReference type="Proteomes" id="UP000323392"/>
    </source>
</evidence>
<protein>
    <recommendedName>
        <fullName evidence="6">short-chain-enoyl-CoA hydratase</fullName>
        <ecNumber evidence="6">4.2.1.150</ecNumber>
    </recommendedName>
</protein>
<dbReference type="InterPro" id="IPR001753">
    <property type="entry name" value="Enoyl-CoA_hydra/iso"/>
</dbReference>
<dbReference type="EMBL" id="LSFY01000001">
    <property type="protein sequence ID" value="KXZ40148.1"/>
    <property type="molecule type" value="Genomic_DNA"/>
</dbReference>
<reference evidence="9 11" key="2">
    <citation type="submission" date="2016-11" db="EMBL/GenBank/DDBJ databases">
        <authorList>
            <person name="Varghese N."/>
            <person name="Submissions S."/>
        </authorList>
    </citation>
    <scope>NUCLEOTIDE SEQUENCE [LARGE SCALE GENOMIC DNA]</scope>
    <source>
        <strain evidence="9 11">DSM 7308</strain>
    </source>
</reference>
<dbReference type="AlphaFoldDB" id="A0A150FRE4"/>
<evidence type="ECO:0000256" key="2">
    <source>
        <dbReference type="ARBA" id="ARBA00005254"/>
    </source>
</evidence>
<evidence type="ECO:0000256" key="7">
    <source>
        <dbReference type="RuleBase" id="RU003707"/>
    </source>
</evidence>
<dbReference type="OrthoDB" id="9775794at2"/>
<evidence type="ECO:0000256" key="3">
    <source>
        <dbReference type="ARBA" id="ARBA00011881"/>
    </source>
</evidence>
<comment type="pathway">
    <text evidence="1">Lipid metabolism; butanoate metabolism.</text>
</comment>
<dbReference type="Proteomes" id="UP000092605">
    <property type="component" value="Unassembled WGS sequence"/>
</dbReference>
<dbReference type="Pfam" id="PF00378">
    <property type="entry name" value="ECH_1"/>
    <property type="match status" value="1"/>
</dbReference>
<dbReference type="GO" id="GO:0006635">
    <property type="term" value="P:fatty acid beta-oxidation"/>
    <property type="evidence" value="ECO:0007669"/>
    <property type="project" value="TreeGrafter"/>
</dbReference>
<dbReference type="STRING" id="1121328.JWYL7_1223"/>
<comment type="similarity">
    <text evidence="2 7">Belongs to the enoyl-CoA hydratase/isomerase family.</text>
</comment>
<dbReference type="Proteomes" id="UP000323392">
    <property type="component" value="Unassembled WGS sequence"/>
</dbReference>
<evidence type="ECO:0000313" key="9">
    <source>
        <dbReference type="EMBL" id="SHK45281.1"/>
    </source>
</evidence>
<evidence type="ECO:0000256" key="4">
    <source>
        <dbReference type="ARBA" id="ARBA00023239"/>
    </source>
</evidence>
<comment type="caution">
    <text evidence="8">The sequence shown here is derived from an EMBL/GenBank/DDBJ whole genome shotgun (WGS) entry which is preliminary data.</text>
</comment>
<dbReference type="Gene3D" id="1.10.12.10">
    <property type="entry name" value="Lyase 2-enoyl-coa Hydratase, Chain A, domain 2"/>
    <property type="match status" value="1"/>
</dbReference>
<evidence type="ECO:0000256" key="6">
    <source>
        <dbReference type="ARBA" id="ARBA00067035"/>
    </source>
</evidence>
<comment type="subunit">
    <text evidence="3">Homotetramer.</text>
</comment>
<sequence>MNIFYEKISNNIGLLKINRPKHLNSLNKQTLKELDNLIDDLKKDDDLLVLIITGEGEKAFVAGADIKEMKDMTSIEALEFSKYGNEVFFKLETLNKVVIAAINGFCLGGGLELALACDIRISSKVSKFGQPEVNLGIIPGFGATQRLTNIIGISKAKQMIFTGDIIDASEALNLGIVNSISDDPLSDAIKIANKITSKGFKAIIQAKKAINLSYSKALLLDYESECFANCFSTKDQKEGMSAFIQKRIPQFENK</sequence>
<dbReference type="PATRIC" id="fig|1121328.3.peg.1232"/>
<dbReference type="InterPro" id="IPR018376">
    <property type="entry name" value="Enoyl-CoA_hyd/isom_CS"/>
</dbReference>
<dbReference type="InterPro" id="IPR029045">
    <property type="entry name" value="ClpP/crotonase-like_dom_sf"/>
</dbReference>
<reference evidence="8 10" key="1">
    <citation type="submission" date="2016-02" db="EMBL/GenBank/DDBJ databases">
        <title>Draft genome sequence for Clostridium paradoxum JW-YL-7.</title>
        <authorList>
            <person name="Utturkar S.M."/>
            <person name="Lancaster A."/>
            <person name="Poole F.L."/>
            <person name="Adams M.W."/>
            <person name="Brown S.D."/>
        </authorList>
    </citation>
    <scope>NUCLEOTIDE SEQUENCE [LARGE SCALE GENOMIC DNA]</scope>
    <source>
        <strain evidence="8 10">JW-YL-7</strain>
    </source>
</reference>
<organism evidence="8 10">
    <name type="scientific">Alkalithermobacter thermoalcaliphilus JW-YL-7 = DSM 7308</name>
    <dbReference type="NCBI Taxonomy" id="1121328"/>
    <lineage>
        <taxon>Bacteria</taxon>
        <taxon>Bacillati</taxon>
        <taxon>Bacillota</taxon>
        <taxon>Clostridia</taxon>
        <taxon>Peptostreptococcales</taxon>
        <taxon>Tepidibacteraceae</taxon>
        <taxon>Alkalithermobacter</taxon>
    </lineage>
</organism>
<dbReference type="GO" id="GO:0018812">
    <property type="term" value="F:3-hydroxyacyl-CoA dehydratase activity"/>
    <property type="evidence" value="ECO:0007669"/>
    <property type="project" value="UniProtKB-EC"/>
</dbReference>
<evidence type="ECO:0000313" key="10">
    <source>
        <dbReference type="Proteomes" id="UP000092605"/>
    </source>
</evidence>
<accession>A0A150FRE4</accession>
<evidence type="ECO:0000256" key="5">
    <source>
        <dbReference type="ARBA" id="ARBA00050624"/>
    </source>
</evidence>
<dbReference type="CDD" id="cd06558">
    <property type="entry name" value="crotonase-like"/>
    <property type="match status" value="1"/>
</dbReference>
<dbReference type="Gene3D" id="3.90.226.10">
    <property type="entry name" value="2-enoyl-CoA Hydratase, Chain A, domain 1"/>
    <property type="match status" value="1"/>
</dbReference>
<dbReference type="PANTHER" id="PTHR11941">
    <property type="entry name" value="ENOYL-COA HYDRATASE-RELATED"/>
    <property type="match status" value="1"/>
</dbReference>
<dbReference type="RefSeq" id="WP_066070514.1">
    <property type="nucleotide sequence ID" value="NZ_FRBG01000001.1"/>
</dbReference>
<evidence type="ECO:0000313" key="8">
    <source>
        <dbReference type="EMBL" id="KXZ40148.1"/>
    </source>
</evidence>
<dbReference type="InterPro" id="IPR014748">
    <property type="entry name" value="Enoyl-CoA_hydra_C"/>
</dbReference>
<comment type="catalytic activity">
    <reaction evidence="5">
        <text>a short-chain (3S)-3-hydroxyacyl-CoA = a short-chain (2E)-enoyl-CoA + H2O</text>
        <dbReference type="Rhea" id="RHEA:52664"/>
        <dbReference type="ChEBI" id="CHEBI:15377"/>
        <dbReference type="ChEBI" id="CHEBI:87488"/>
        <dbReference type="ChEBI" id="CHEBI:136760"/>
        <dbReference type="EC" id="4.2.1.150"/>
    </reaction>
</comment>
<dbReference type="EC" id="4.2.1.150" evidence="6"/>
<proteinExistence type="inferred from homology"/>
<dbReference type="PROSITE" id="PS00166">
    <property type="entry name" value="ENOYL_COA_HYDRATASE"/>
    <property type="match status" value="1"/>
</dbReference>
<dbReference type="PANTHER" id="PTHR11941:SF54">
    <property type="entry name" value="ENOYL-COA HYDRATASE, MITOCHONDRIAL"/>
    <property type="match status" value="1"/>
</dbReference>
<gene>
    <name evidence="8" type="ORF">JWYL7_1223</name>
    <name evidence="9" type="ORF">SAMN05661008_00301</name>
</gene>
<keyword evidence="11" id="KW-1185">Reference proteome</keyword>
<dbReference type="SUPFAM" id="SSF52096">
    <property type="entry name" value="ClpP/crotonase"/>
    <property type="match status" value="1"/>
</dbReference>
<dbReference type="EMBL" id="FRBG01000001">
    <property type="protein sequence ID" value="SHK45281.1"/>
    <property type="molecule type" value="Genomic_DNA"/>
</dbReference>
<name>A0A150FRE4_CLOPD</name>
<dbReference type="FunFam" id="3.90.226.10:FF:000009">
    <property type="entry name" value="Carnitinyl-CoA dehydratase"/>
    <property type="match status" value="1"/>
</dbReference>
<evidence type="ECO:0000256" key="1">
    <source>
        <dbReference type="ARBA" id="ARBA00005086"/>
    </source>
</evidence>